<keyword evidence="5" id="KW-1185">Reference proteome</keyword>
<evidence type="ECO:0000259" key="3">
    <source>
        <dbReference type="Pfam" id="PF16344"/>
    </source>
</evidence>
<reference evidence="4" key="1">
    <citation type="journal article" date="2018" name="Int. J. Syst. Evol. Microbiol.">
        <title>Carboxylicivirga sediminis sp. nov., isolated from coastal sediment.</title>
        <authorList>
            <person name="Wang F.Q."/>
            <person name="Ren L.H."/>
            <person name="Zou R.J."/>
            <person name="Sun Y.Z."/>
            <person name="Liu X.J."/>
            <person name="Jiang F."/>
            <person name="Liu L.J."/>
        </authorList>
    </citation>
    <scope>NUCLEOTIDE SEQUENCE</scope>
    <source>
        <strain evidence="4">JR1</strain>
    </source>
</reference>
<dbReference type="Proteomes" id="UP000679220">
    <property type="component" value="Unassembled WGS sequence"/>
</dbReference>
<dbReference type="Pfam" id="PF04773">
    <property type="entry name" value="FecR"/>
    <property type="match status" value="1"/>
</dbReference>
<feature type="domain" description="Protein FecR C-terminal" evidence="3">
    <location>
        <begin position="260"/>
        <end position="327"/>
    </location>
</feature>
<feature type="transmembrane region" description="Helical" evidence="1">
    <location>
        <begin position="85"/>
        <end position="104"/>
    </location>
</feature>
<dbReference type="PIRSF" id="PIRSF018266">
    <property type="entry name" value="FecR"/>
    <property type="match status" value="1"/>
</dbReference>
<evidence type="ECO:0000313" key="5">
    <source>
        <dbReference type="Proteomes" id="UP000679220"/>
    </source>
</evidence>
<keyword evidence="1" id="KW-1133">Transmembrane helix</keyword>
<dbReference type="Gene3D" id="3.55.50.30">
    <property type="match status" value="1"/>
</dbReference>
<proteinExistence type="predicted"/>
<feature type="domain" description="FecR protein" evidence="2">
    <location>
        <begin position="121"/>
        <end position="214"/>
    </location>
</feature>
<evidence type="ECO:0000256" key="1">
    <source>
        <dbReference type="SAM" id="Phobius"/>
    </source>
</evidence>
<dbReference type="PANTHER" id="PTHR30273">
    <property type="entry name" value="PERIPLASMIC SIGNAL SENSOR AND SIGMA FACTOR ACTIVATOR FECR-RELATED"/>
    <property type="match status" value="1"/>
</dbReference>
<accession>A0A941F426</accession>
<evidence type="ECO:0000259" key="2">
    <source>
        <dbReference type="Pfam" id="PF04773"/>
    </source>
</evidence>
<dbReference type="InterPro" id="IPR032508">
    <property type="entry name" value="FecR_C"/>
</dbReference>
<gene>
    <name evidence="4" type="ORF">KDU71_10880</name>
</gene>
<dbReference type="InterPro" id="IPR012373">
    <property type="entry name" value="Ferrdict_sens_TM"/>
</dbReference>
<name>A0A941F426_9BACT</name>
<dbReference type="EMBL" id="JAGTAR010000015">
    <property type="protein sequence ID" value="MBR8536062.1"/>
    <property type="molecule type" value="Genomic_DNA"/>
</dbReference>
<reference evidence="4" key="2">
    <citation type="submission" date="2021-04" db="EMBL/GenBank/DDBJ databases">
        <authorList>
            <person name="Zhang T."/>
            <person name="Zhang Y."/>
            <person name="Lu D."/>
            <person name="Zuo D."/>
            <person name="Du Z."/>
        </authorList>
    </citation>
    <scope>NUCLEOTIDE SEQUENCE</scope>
    <source>
        <strain evidence="4">JR1</strain>
    </source>
</reference>
<dbReference type="AlphaFoldDB" id="A0A941F426"/>
<dbReference type="RefSeq" id="WP_212190728.1">
    <property type="nucleotide sequence ID" value="NZ_JAGTAR010000015.1"/>
</dbReference>
<comment type="caution">
    <text evidence="4">The sequence shown here is derived from an EMBL/GenBank/DDBJ whole genome shotgun (WGS) entry which is preliminary data.</text>
</comment>
<dbReference type="Gene3D" id="2.60.120.1440">
    <property type="match status" value="1"/>
</dbReference>
<organism evidence="4 5">
    <name type="scientific">Carboxylicivirga sediminis</name>
    <dbReference type="NCBI Taxonomy" id="2006564"/>
    <lineage>
        <taxon>Bacteria</taxon>
        <taxon>Pseudomonadati</taxon>
        <taxon>Bacteroidota</taxon>
        <taxon>Bacteroidia</taxon>
        <taxon>Marinilabiliales</taxon>
        <taxon>Marinilabiliaceae</taxon>
        <taxon>Carboxylicivirga</taxon>
    </lineage>
</organism>
<keyword evidence="1" id="KW-0472">Membrane</keyword>
<protein>
    <submittedName>
        <fullName evidence="4">FecR domain-containing protein</fullName>
    </submittedName>
</protein>
<dbReference type="InterPro" id="IPR006860">
    <property type="entry name" value="FecR"/>
</dbReference>
<keyword evidence="1" id="KW-0812">Transmembrane</keyword>
<evidence type="ECO:0000313" key="4">
    <source>
        <dbReference type="EMBL" id="MBR8536062.1"/>
    </source>
</evidence>
<dbReference type="GO" id="GO:0016989">
    <property type="term" value="F:sigma factor antagonist activity"/>
    <property type="evidence" value="ECO:0007669"/>
    <property type="project" value="TreeGrafter"/>
</dbReference>
<dbReference type="PANTHER" id="PTHR30273:SF2">
    <property type="entry name" value="PROTEIN FECR"/>
    <property type="match status" value="1"/>
</dbReference>
<dbReference type="Pfam" id="PF16344">
    <property type="entry name" value="FecR_C"/>
    <property type="match status" value="1"/>
</dbReference>
<sequence>MIESEKIELLILRQLSQEISDAEQIVLDNWIRQSDKNRVFYQKQVELFKAQQLIFSKNDIALSRELTKTGVINHLLRKSNKVKNFVYSSLSVMLVGLVVSTLLFNTSIEEKNRLLAGEFKIVAPANSPASFDLPDGTKVMLNAASELVYSYNAASNSRLASIEGEAFFNVAHDKKNAFLVEGYQHTVKVYGTEFNMKSNSQLKQCEVTLREGSVGILNTAHQEVARLEPGQQFFLNKEGNAKIQAVAHMNEVTDWTTGRYEFKDATLEEIAATLSDLYGVNIVIQDEVLRNKRYRCVIQKEQSVLKTLQRFSIITNLDYEINNELITLKQK</sequence>